<keyword evidence="2" id="KW-1185">Reference proteome</keyword>
<dbReference type="EMBL" id="JTDE01000544">
    <property type="protein sequence ID" value="KAF7260969.1"/>
    <property type="molecule type" value="Genomic_DNA"/>
</dbReference>
<comment type="caution">
    <text evidence="1">The sequence shown here is derived from an EMBL/GenBank/DDBJ whole genome shotgun (WGS) entry which is preliminary data.</text>
</comment>
<accession>A0A8S9Z0P8</accession>
<dbReference type="Proteomes" id="UP000822476">
    <property type="component" value="Unassembled WGS sequence"/>
</dbReference>
<dbReference type="OrthoDB" id="6253247at2759"/>
<reference evidence="1" key="1">
    <citation type="submission" date="2019-07" db="EMBL/GenBank/DDBJ databases">
        <title>Annotation for the trematode Paragonimus miyazaki's.</title>
        <authorList>
            <person name="Choi Y.-J."/>
        </authorList>
    </citation>
    <scope>NUCLEOTIDE SEQUENCE</scope>
    <source>
        <strain evidence="1">Japan</strain>
    </source>
</reference>
<organism evidence="1 2">
    <name type="scientific">Paragonimus skrjabini miyazakii</name>
    <dbReference type="NCBI Taxonomy" id="59628"/>
    <lineage>
        <taxon>Eukaryota</taxon>
        <taxon>Metazoa</taxon>
        <taxon>Spiralia</taxon>
        <taxon>Lophotrochozoa</taxon>
        <taxon>Platyhelminthes</taxon>
        <taxon>Trematoda</taxon>
        <taxon>Digenea</taxon>
        <taxon>Plagiorchiida</taxon>
        <taxon>Troglotremata</taxon>
        <taxon>Troglotrematidae</taxon>
        <taxon>Paragonimus</taxon>
    </lineage>
</organism>
<protein>
    <submittedName>
        <fullName evidence="1">Uncharacterized protein</fullName>
    </submittedName>
</protein>
<evidence type="ECO:0000313" key="1">
    <source>
        <dbReference type="EMBL" id="KAF7260969.1"/>
    </source>
</evidence>
<dbReference type="AlphaFoldDB" id="A0A8S9Z0P8"/>
<sequence length="90" mass="10365">MAEHVPKWLMRATTQQAMATERVRRNPTSSITKHIMETGHVVDPANSFHVLLRNRNLKLLAFSEAMLINTRRPVLCVHKQLTHAVCLPWN</sequence>
<gene>
    <name evidence="1" type="ORF">EG68_01204</name>
</gene>
<name>A0A8S9Z0P8_9TREM</name>
<evidence type="ECO:0000313" key="2">
    <source>
        <dbReference type="Proteomes" id="UP000822476"/>
    </source>
</evidence>
<proteinExistence type="predicted"/>